<dbReference type="InterPro" id="IPR011516">
    <property type="entry name" value="Shugoshin_N"/>
</dbReference>
<dbReference type="OrthoDB" id="5394106at2759"/>
<evidence type="ECO:0000256" key="7">
    <source>
        <dbReference type="ARBA" id="ARBA00023306"/>
    </source>
</evidence>
<dbReference type="STRING" id="2060905.A0A2B7X4X1"/>
<feature type="compositionally biased region" description="Basic and acidic residues" evidence="10">
    <location>
        <begin position="315"/>
        <end position="328"/>
    </location>
</feature>
<feature type="region of interest" description="Disordered" evidence="10">
    <location>
        <begin position="276"/>
        <end position="457"/>
    </location>
</feature>
<evidence type="ECO:0000256" key="10">
    <source>
        <dbReference type="SAM" id="MobiDB-lite"/>
    </source>
</evidence>
<feature type="domain" description="Shugoshin N-terminal coiled-coil" evidence="12">
    <location>
        <begin position="17"/>
        <end position="61"/>
    </location>
</feature>
<keyword evidence="5" id="KW-0159">Chromosome partition</keyword>
<evidence type="ECO:0000256" key="8">
    <source>
        <dbReference type="ARBA" id="ARBA00023328"/>
    </source>
</evidence>
<keyword evidence="7" id="KW-0131">Cell cycle</keyword>
<evidence type="ECO:0000256" key="4">
    <source>
        <dbReference type="ARBA" id="ARBA00022618"/>
    </source>
</evidence>
<sequence length="707" mass="78297">MARLNDIPVAAESVESLKRRFIRQNREIARANSIQSLRIRTLESEVSRLLAENASLREEVIATNQELEKFKHDGQLGCEIDNLKSKLDAKLAEFGSLIADLGSLPQRRGLAGKPQRKSIVGEFQISPEAARRRSLMKAARQVTDEGRLPAIVEDKFYPRLTLESEDFADLEGGEGGENDSPNKISTPVPQPTIPNAVDSSVDEEPSMIFGANENAIQPSPSISNLGARRRKRDSSLLNRTPRSKALESKEQDFVPIHISKSGSKRKLSVRDDDEDFMSQDLNDHDDFQYTRLTETSTYTSRNPDVGPEGTPTKANADKAESQRMERATVRRALGPKSTNIKQRSSSPTKKNPGAGSWEKEIPKPNPKPPKNRSHDASNKPIRAVHVPVVEQTKQNAVDIDLAPEQAPIEGSKDTSSRVHAERASTSTLETFLESRDTPPLPTTGMSRPPRRSRGSISYAEPNLRDKMRRPTKELVDAVSGDARFRRSSKSDLDMAKERYDEESSHNFDVSSMAYNDPCANSLEEKDQSLMTELPSNITADRKRRTLSTTKFDFVTAPETGPSTSSVAISTLMAGSKRRSHRERETAESSVDYEQDVGAGTASTRSSRRHSSNPTTGGTNSRSRRSRNSTMLAKENSADVQAVLESAGLSVNGKLDNDYHQHTSSSNSRATRGVSEFDYDAFLDAQEDASEAKRVQRLATSRRRSMML</sequence>
<dbReference type="GO" id="GO:0051301">
    <property type="term" value="P:cell division"/>
    <property type="evidence" value="ECO:0007669"/>
    <property type="project" value="UniProtKB-KW"/>
</dbReference>
<evidence type="ECO:0000256" key="1">
    <source>
        <dbReference type="ARBA" id="ARBA00004584"/>
    </source>
</evidence>
<gene>
    <name evidence="13" type="ORF">GX51_03821</name>
</gene>
<feature type="compositionally biased region" description="Polar residues" evidence="10">
    <location>
        <begin position="336"/>
        <end position="349"/>
    </location>
</feature>
<comment type="caution">
    <text evidence="13">The sequence shown here is derived from an EMBL/GenBank/DDBJ whole genome shotgun (WGS) entry which is preliminary data.</text>
</comment>
<evidence type="ECO:0000313" key="14">
    <source>
        <dbReference type="Proteomes" id="UP000224080"/>
    </source>
</evidence>
<dbReference type="EMBL" id="PDNC01000044">
    <property type="protein sequence ID" value="PGH03833.1"/>
    <property type="molecule type" value="Genomic_DNA"/>
</dbReference>
<keyword evidence="3" id="KW-0158">Chromosome</keyword>
<evidence type="ECO:0000259" key="11">
    <source>
        <dbReference type="Pfam" id="PF07557"/>
    </source>
</evidence>
<evidence type="ECO:0000256" key="5">
    <source>
        <dbReference type="ARBA" id="ARBA00022829"/>
    </source>
</evidence>
<evidence type="ECO:0000256" key="6">
    <source>
        <dbReference type="ARBA" id="ARBA00023054"/>
    </source>
</evidence>
<feature type="coiled-coil region" evidence="9">
    <location>
        <begin position="39"/>
        <end position="73"/>
    </location>
</feature>
<dbReference type="AlphaFoldDB" id="A0A2B7X4X1"/>
<dbReference type="InterPro" id="IPR011515">
    <property type="entry name" value="Shugoshin_C"/>
</dbReference>
<keyword evidence="8" id="KW-0137">Centromere</keyword>
<feature type="compositionally biased region" description="Polar residues" evidence="10">
    <location>
        <begin position="214"/>
        <end position="224"/>
    </location>
</feature>
<accession>A0A2B7X4X1</accession>
<evidence type="ECO:0008006" key="15">
    <source>
        <dbReference type="Google" id="ProtNLM"/>
    </source>
</evidence>
<protein>
    <recommendedName>
        <fullName evidence="15">Shugoshin C-terminal domain-containing protein</fullName>
    </recommendedName>
</protein>
<feature type="compositionally biased region" description="Polar residues" evidence="10">
    <location>
        <begin position="290"/>
        <end position="302"/>
    </location>
</feature>
<comment type="similarity">
    <text evidence="2">Belongs to the shugoshin family.</text>
</comment>
<feature type="region of interest" description="Disordered" evidence="10">
    <location>
        <begin position="554"/>
        <end position="636"/>
    </location>
</feature>
<keyword evidence="4" id="KW-0132">Cell division</keyword>
<keyword evidence="6 9" id="KW-0175">Coiled coil</keyword>
<evidence type="ECO:0000259" key="12">
    <source>
        <dbReference type="Pfam" id="PF07558"/>
    </source>
</evidence>
<evidence type="ECO:0000313" key="13">
    <source>
        <dbReference type="EMBL" id="PGH03833.1"/>
    </source>
</evidence>
<dbReference type="GO" id="GO:0005634">
    <property type="term" value="C:nucleus"/>
    <property type="evidence" value="ECO:0007669"/>
    <property type="project" value="InterPro"/>
</dbReference>
<feature type="region of interest" description="Disordered" evidence="10">
    <location>
        <begin position="169"/>
        <end position="197"/>
    </location>
</feature>
<feature type="domain" description="Shugoshin C-terminal" evidence="11">
    <location>
        <begin position="446"/>
        <end position="469"/>
    </location>
</feature>
<evidence type="ECO:0000256" key="9">
    <source>
        <dbReference type="SAM" id="Coils"/>
    </source>
</evidence>
<dbReference type="Proteomes" id="UP000224080">
    <property type="component" value="Unassembled WGS sequence"/>
</dbReference>
<comment type="subcellular location">
    <subcellularLocation>
        <location evidence="1">Chromosome</location>
        <location evidence="1">Centromere</location>
    </subcellularLocation>
</comment>
<organism evidence="13 14">
    <name type="scientific">Blastomyces parvus</name>
    <dbReference type="NCBI Taxonomy" id="2060905"/>
    <lineage>
        <taxon>Eukaryota</taxon>
        <taxon>Fungi</taxon>
        <taxon>Dikarya</taxon>
        <taxon>Ascomycota</taxon>
        <taxon>Pezizomycotina</taxon>
        <taxon>Eurotiomycetes</taxon>
        <taxon>Eurotiomycetidae</taxon>
        <taxon>Onygenales</taxon>
        <taxon>Ajellomycetaceae</taxon>
        <taxon>Blastomyces</taxon>
    </lineage>
</organism>
<feature type="region of interest" description="Disordered" evidence="10">
    <location>
        <begin position="684"/>
        <end position="707"/>
    </location>
</feature>
<proteinExistence type="inferred from homology"/>
<reference evidence="13 14" key="1">
    <citation type="submission" date="2017-10" db="EMBL/GenBank/DDBJ databases">
        <title>Comparative genomics in systemic dimorphic fungi from Ajellomycetaceae.</title>
        <authorList>
            <person name="Munoz J.F."/>
            <person name="Mcewen J.G."/>
            <person name="Clay O.K."/>
            <person name="Cuomo C.A."/>
        </authorList>
    </citation>
    <scope>NUCLEOTIDE SEQUENCE [LARGE SCALE GENOMIC DNA]</scope>
    <source>
        <strain evidence="13 14">UAMH130</strain>
    </source>
</reference>
<name>A0A2B7X4X1_9EURO</name>
<dbReference type="Pfam" id="PF07558">
    <property type="entry name" value="Shugoshin_N"/>
    <property type="match status" value="1"/>
</dbReference>
<feature type="region of interest" description="Disordered" evidence="10">
    <location>
        <begin position="210"/>
        <end position="251"/>
    </location>
</feature>
<dbReference type="Pfam" id="PF07557">
    <property type="entry name" value="Shugoshin_C"/>
    <property type="match status" value="1"/>
</dbReference>
<keyword evidence="14" id="KW-1185">Reference proteome</keyword>
<evidence type="ECO:0000256" key="2">
    <source>
        <dbReference type="ARBA" id="ARBA00010845"/>
    </source>
</evidence>
<evidence type="ECO:0000256" key="3">
    <source>
        <dbReference type="ARBA" id="ARBA00022454"/>
    </source>
</evidence>
<dbReference type="GO" id="GO:0000779">
    <property type="term" value="C:condensed chromosome, centromeric region"/>
    <property type="evidence" value="ECO:0007669"/>
    <property type="project" value="UniProtKB-ARBA"/>
</dbReference>
<dbReference type="GO" id="GO:0045132">
    <property type="term" value="P:meiotic chromosome segregation"/>
    <property type="evidence" value="ECO:0007669"/>
    <property type="project" value="InterPro"/>
</dbReference>
<feature type="compositionally biased region" description="Basic and acidic residues" evidence="10">
    <location>
        <begin position="410"/>
        <end position="422"/>
    </location>
</feature>